<dbReference type="SUPFAM" id="SSF48576">
    <property type="entry name" value="Terpenoid synthases"/>
    <property type="match status" value="1"/>
</dbReference>
<evidence type="ECO:0000313" key="2">
    <source>
        <dbReference type="Proteomes" id="UP000568158"/>
    </source>
</evidence>
<proteinExistence type="predicted"/>
<dbReference type="GO" id="GO:0006696">
    <property type="term" value="P:ergosterol biosynthetic process"/>
    <property type="evidence" value="ECO:0007669"/>
    <property type="project" value="TreeGrafter"/>
</dbReference>
<dbReference type="GO" id="GO:0045338">
    <property type="term" value="P:farnesyl diphosphate metabolic process"/>
    <property type="evidence" value="ECO:0007669"/>
    <property type="project" value="InterPro"/>
</dbReference>
<comment type="caution">
    <text evidence="1">The sequence shown here is derived from an EMBL/GenBank/DDBJ whole genome shotgun (WGS) entry which is preliminary data.</text>
</comment>
<evidence type="ECO:0000313" key="1">
    <source>
        <dbReference type="EMBL" id="KAF6013112.1"/>
    </source>
</evidence>
<dbReference type="InterPro" id="IPR044844">
    <property type="entry name" value="Trans_IPPS_euk-type"/>
</dbReference>
<protein>
    <submittedName>
        <fullName evidence="1">Uncharacterized protein</fullName>
    </submittedName>
</protein>
<dbReference type="PANTHER" id="PTHR11626:SF2">
    <property type="entry name" value="SQUALENE SYNTHASE"/>
    <property type="match status" value="1"/>
</dbReference>
<dbReference type="Gene3D" id="1.10.600.10">
    <property type="entry name" value="Farnesyl Diphosphate Synthase"/>
    <property type="match status" value="1"/>
</dbReference>
<dbReference type="PANTHER" id="PTHR11626">
    <property type="entry name" value="FARNESYL-DIPHOSPHATE FARNESYLTRANSFERASE"/>
    <property type="match status" value="1"/>
</dbReference>
<dbReference type="InterPro" id="IPR002060">
    <property type="entry name" value="Squ/phyt_synthse"/>
</dbReference>
<dbReference type="AlphaFoldDB" id="A0A8H6BKA5"/>
<sequence>MSATKVIQLLEHPDEFKAAVQLKFFRKQADVHPSSDSEKECLKMLKITSRSFAAVIMELDAELRKPIMIFYLVLRALDTIEDDMTVPNAVKLPTLESFHNNLKKTKWTFNGTDPKERQYYPHKI</sequence>
<dbReference type="GO" id="GO:0005789">
    <property type="term" value="C:endoplasmic reticulum membrane"/>
    <property type="evidence" value="ECO:0007669"/>
    <property type="project" value="TreeGrafter"/>
</dbReference>
<dbReference type="GO" id="GO:0051996">
    <property type="term" value="F:squalene synthase [NAD(P)H] activity"/>
    <property type="evidence" value="ECO:0007669"/>
    <property type="project" value="InterPro"/>
</dbReference>
<dbReference type="InterPro" id="IPR008949">
    <property type="entry name" value="Isoprenoid_synthase_dom_sf"/>
</dbReference>
<gene>
    <name evidence="1" type="ORF">HII12_001827</name>
</gene>
<name>A0A8H6BKA5_DEKBR</name>
<dbReference type="EMBL" id="JABCYN010000022">
    <property type="protein sequence ID" value="KAF6013112.1"/>
    <property type="molecule type" value="Genomic_DNA"/>
</dbReference>
<dbReference type="Proteomes" id="UP000568158">
    <property type="component" value="Unassembled WGS sequence"/>
</dbReference>
<organism evidence="1 2">
    <name type="scientific">Dekkera bruxellensis</name>
    <name type="common">Brettanomyces custersii</name>
    <dbReference type="NCBI Taxonomy" id="5007"/>
    <lineage>
        <taxon>Eukaryota</taxon>
        <taxon>Fungi</taxon>
        <taxon>Dikarya</taxon>
        <taxon>Ascomycota</taxon>
        <taxon>Saccharomycotina</taxon>
        <taxon>Pichiomycetes</taxon>
        <taxon>Pichiales</taxon>
        <taxon>Pichiaceae</taxon>
        <taxon>Brettanomyces</taxon>
    </lineage>
</organism>
<dbReference type="Pfam" id="PF00494">
    <property type="entry name" value="SQS_PSY"/>
    <property type="match status" value="1"/>
</dbReference>
<accession>A0A8H6BKA5</accession>
<reference evidence="1 2" key="1">
    <citation type="journal article" date="2020" name="Appl. Microbiol. Biotechnol.">
        <title>Targeted gene deletion in Brettanomyces bruxellensis with an expression-free CRISPR-Cas9 system.</title>
        <authorList>
            <person name="Varela C."/>
            <person name="Bartel C."/>
            <person name="Onetto C."/>
            <person name="Borneman A."/>
        </authorList>
    </citation>
    <scope>NUCLEOTIDE SEQUENCE [LARGE SCALE GENOMIC DNA]</scope>
    <source>
        <strain evidence="1 2">AWRI1613</strain>
    </source>
</reference>